<evidence type="ECO:0000313" key="9">
    <source>
        <dbReference type="EMBL" id="CAH1775484.1"/>
    </source>
</evidence>
<dbReference type="PANTHER" id="PTHR28384">
    <property type="entry name" value="PROGRESSIVE ANKYLOSIS PROTEIN HOMOLOG"/>
    <property type="match status" value="1"/>
</dbReference>
<evidence type="ECO:0000256" key="2">
    <source>
        <dbReference type="ARBA" id="ARBA00007509"/>
    </source>
</evidence>
<dbReference type="AlphaFoldDB" id="A0A8S4N3L9"/>
<feature type="chain" id="PRO_5035927875" evidence="8">
    <location>
        <begin position="23"/>
        <end position="452"/>
    </location>
</feature>
<dbReference type="EMBL" id="CAIIXF020000001">
    <property type="protein sequence ID" value="CAH1775484.1"/>
    <property type="molecule type" value="Genomic_DNA"/>
</dbReference>
<dbReference type="GO" id="GO:0035435">
    <property type="term" value="P:phosphate ion transmembrane transport"/>
    <property type="evidence" value="ECO:0007669"/>
    <property type="project" value="InterPro"/>
</dbReference>
<comment type="subcellular location">
    <subcellularLocation>
        <location evidence="1">Membrane</location>
        <topology evidence="1">Multi-pass membrane protein</topology>
    </subcellularLocation>
</comment>
<dbReference type="GO" id="GO:0030504">
    <property type="term" value="F:inorganic diphosphate transmembrane transporter activity"/>
    <property type="evidence" value="ECO:0007669"/>
    <property type="project" value="TreeGrafter"/>
</dbReference>
<evidence type="ECO:0000256" key="4">
    <source>
        <dbReference type="ARBA" id="ARBA00022692"/>
    </source>
</evidence>
<evidence type="ECO:0000256" key="7">
    <source>
        <dbReference type="SAM" id="Phobius"/>
    </source>
</evidence>
<feature type="transmembrane region" description="Helical" evidence="7">
    <location>
        <begin position="189"/>
        <end position="211"/>
    </location>
</feature>
<proteinExistence type="inferred from homology"/>
<name>A0A8S4N3L9_OWEFU</name>
<keyword evidence="3" id="KW-0813">Transport</keyword>
<protein>
    <submittedName>
        <fullName evidence="9">Uncharacterized protein</fullName>
    </submittedName>
</protein>
<evidence type="ECO:0000256" key="6">
    <source>
        <dbReference type="ARBA" id="ARBA00023136"/>
    </source>
</evidence>
<accession>A0A8S4N3L9</accession>
<feature type="transmembrane region" description="Helical" evidence="7">
    <location>
        <begin position="388"/>
        <end position="407"/>
    </location>
</feature>
<reference evidence="9" key="1">
    <citation type="submission" date="2022-03" db="EMBL/GenBank/DDBJ databases">
        <authorList>
            <person name="Martin C."/>
        </authorList>
    </citation>
    <scope>NUCLEOTIDE SEQUENCE</scope>
</reference>
<dbReference type="GO" id="GO:0005886">
    <property type="term" value="C:plasma membrane"/>
    <property type="evidence" value="ECO:0007669"/>
    <property type="project" value="TreeGrafter"/>
</dbReference>
<feature type="transmembrane region" description="Helical" evidence="7">
    <location>
        <begin position="419"/>
        <end position="439"/>
    </location>
</feature>
<feature type="transmembrane region" description="Helical" evidence="7">
    <location>
        <begin position="313"/>
        <end position="334"/>
    </location>
</feature>
<feature type="transmembrane region" description="Helical" evidence="7">
    <location>
        <begin position="364"/>
        <end position="381"/>
    </location>
</feature>
<feature type="transmembrane region" description="Helical" evidence="7">
    <location>
        <begin position="86"/>
        <end position="109"/>
    </location>
</feature>
<dbReference type="InterPro" id="IPR009887">
    <property type="entry name" value="ANKH"/>
</dbReference>
<keyword evidence="8" id="KW-0732">Signal</keyword>
<dbReference type="PANTHER" id="PTHR28384:SF1">
    <property type="entry name" value="PROGRESSIVE ANKYLOSIS PROTEIN HOMOLOG"/>
    <property type="match status" value="1"/>
</dbReference>
<keyword evidence="6 7" id="KW-0472">Membrane</keyword>
<sequence length="452" mass="50546">MADTDWGKCMLIFQIFLPTAFANMEAAIGRIVDSLSQTYTQDINESLVVVSLTVSIANILRAYLSPNQASQGFITLVKSKVDLKKGLIFVIFSSTITAGIFLLIGLTPVGYIIQELFRITNKQLEEVQFGIACYSLQSMILNIGSGIHGLLLMKKHTYFCLFAEILTFISKIGCAFSLMATPLITRRPILIPIISAYAAALVYLLLSFIGYKIYLINDLPAESTINLTYHQMFKVTLPLGLQELIERCETNILSFTVAQLTPSGSMRSKALANVYILHSSFYSLRRILTSISTMVPAYLASGVNSSLHFDNELVISTSMIAFVLFLISISMCWITPITRVIFLYLFHISEENFIAVYYPFKLYTFWPIIQTFALFSFGVLLHKKDTKMSIVSSACQVIILGCLPLALDHLGFDILLSSVMALFTAQTTTAGILFSYLFFKYLRKSESHLKQV</sequence>
<feature type="transmembrane region" description="Helical" evidence="7">
    <location>
        <begin position="158"/>
        <end position="183"/>
    </location>
</feature>
<evidence type="ECO:0000256" key="1">
    <source>
        <dbReference type="ARBA" id="ARBA00004141"/>
    </source>
</evidence>
<evidence type="ECO:0000313" key="10">
    <source>
        <dbReference type="Proteomes" id="UP000749559"/>
    </source>
</evidence>
<keyword evidence="4 7" id="KW-0812">Transmembrane</keyword>
<keyword evidence="10" id="KW-1185">Reference proteome</keyword>
<feature type="transmembrane region" description="Helical" evidence="7">
    <location>
        <begin position="129"/>
        <end position="151"/>
    </location>
</feature>
<dbReference type="GO" id="GO:0005315">
    <property type="term" value="F:phosphate transmembrane transporter activity"/>
    <property type="evidence" value="ECO:0007669"/>
    <property type="project" value="InterPro"/>
</dbReference>
<dbReference type="Proteomes" id="UP000749559">
    <property type="component" value="Unassembled WGS sequence"/>
</dbReference>
<keyword evidence="5 7" id="KW-1133">Transmembrane helix</keyword>
<dbReference type="OrthoDB" id="10055429at2759"/>
<evidence type="ECO:0000256" key="3">
    <source>
        <dbReference type="ARBA" id="ARBA00022448"/>
    </source>
</evidence>
<comment type="similarity">
    <text evidence="2">Belongs to the ANKH family.</text>
</comment>
<comment type="caution">
    <text evidence="9">The sequence shown here is derived from an EMBL/GenBank/DDBJ whole genome shotgun (WGS) entry which is preliminary data.</text>
</comment>
<dbReference type="Pfam" id="PF07260">
    <property type="entry name" value="ANKH"/>
    <property type="match status" value="1"/>
</dbReference>
<evidence type="ECO:0000256" key="8">
    <source>
        <dbReference type="SAM" id="SignalP"/>
    </source>
</evidence>
<feature type="signal peptide" evidence="8">
    <location>
        <begin position="1"/>
        <end position="22"/>
    </location>
</feature>
<evidence type="ECO:0000256" key="5">
    <source>
        <dbReference type="ARBA" id="ARBA00022989"/>
    </source>
</evidence>
<gene>
    <name evidence="9" type="ORF">OFUS_LOCUS2781</name>
</gene>
<organism evidence="9 10">
    <name type="scientific">Owenia fusiformis</name>
    <name type="common">Polychaete worm</name>
    <dbReference type="NCBI Taxonomy" id="6347"/>
    <lineage>
        <taxon>Eukaryota</taxon>
        <taxon>Metazoa</taxon>
        <taxon>Spiralia</taxon>
        <taxon>Lophotrochozoa</taxon>
        <taxon>Annelida</taxon>
        <taxon>Polychaeta</taxon>
        <taxon>Sedentaria</taxon>
        <taxon>Canalipalpata</taxon>
        <taxon>Sabellida</taxon>
        <taxon>Oweniida</taxon>
        <taxon>Oweniidae</taxon>
        <taxon>Owenia</taxon>
    </lineage>
</organism>